<feature type="domain" description="Core shell protein Gag P30" evidence="2">
    <location>
        <begin position="2"/>
        <end position="92"/>
    </location>
</feature>
<gene>
    <name evidence="3" type="ORF">PODLI_1B021215</name>
</gene>
<dbReference type="InterPro" id="IPR050462">
    <property type="entry name" value="Retroviral_Gag-Pol_poly"/>
</dbReference>
<dbReference type="AlphaFoldDB" id="A0AA35JSU7"/>
<name>A0AA35JSU7_9SAUR</name>
<proteinExistence type="predicted"/>
<protein>
    <submittedName>
        <fullName evidence="3">XP_028607023.1LOW QUALITY PROTEIN: uncharacterized protein LOC114607758</fullName>
    </submittedName>
</protein>
<accession>A0AA35JSU7</accession>
<evidence type="ECO:0000313" key="3">
    <source>
        <dbReference type="EMBL" id="CAI5764644.1"/>
    </source>
</evidence>
<feature type="compositionally biased region" description="Low complexity" evidence="1">
    <location>
        <begin position="129"/>
        <end position="141"/>
    </location>
</feature>
<evidence type="ECO:0000313" key="4">
    <source>
        <dbReference type="Proteomes" id="UP001178461"/>
    </source>
</evidence>
<dbReference type="Pfam" id="PF02093">
    <property type="entry name" value="Gag_p30"/>
    <property type="match status" value="1"/>
</dbReference>
<evidence type="ECO:0000259" key="2">
    <source>
        <dbReference type="Pfam" id="PF02093"/>
    </source>
</evidence>
<reference evidence="3" key="1">
    <citation type="submission" date="2022-12" db="EMBL/GenBank/DDBJ databases">
        <authorList>
            <person name="Alioto T."/>
            <person name="Alioto T."/>
            <person name="Gomez Garrido J."/>
        </authorList>
    </citation>
    <scope>NUCLEOTIDE SEQUENCE</scope>
</reference>
<dbReference type="Proteomes" id="UP001178461">
    <property type="component" value="Chromosome 1"/>
</dbReference>
<feature type="region of interest" description="Disordered" evidence="1">
    <location>
        <begin position="116"/>
        <end position="148"/>
    </location>
</feature>
<evidence type="ECO:0000256" key="1">
    <source>
        <dbReference type="SAM" id="MobiDB-lite"/>
    </source>
</evidence>
<sequence length="173" mass="18950">MRRAARKPTNLAKVAEVVQKSDESPGVYLERLKEAYRQFTPLDPDDPANAPVVKAAFVAQATPDIRRKIPKRDGFRGHGLEWMLEVAQTTYNQRDEVAQKKKENYQAKKLMALRASNSGTGEPARGEGAAAWDATSAPSAAKRATGRTNALREELEAGEAGFLAPSPWEMALT</sequence>
<dbReference type="EMBL" id="OX395126">
    <property type="protein sequence ID" value="CAI5764644.1"/>
    <property type="molecule type" value="Genomic_DNA"/>
</dbReference>
<keyword evidence="4" id="KW-1185">Reference proteome</keyword>
<organism evidence="3 4">
    <name type="scientific">Podarcis lilfordi</name>
    <name type="common">Lilford's wall lizard</name>
    <dbReference type="NCBI Taxonomy" id="74358"/>
    <lineage>
        <taxon>Eukaryota</taxon>
        <taxon>Metazoa</taxon>
        <taxon>Chordata</taxon>
        <taxon>Craniata</taxon>
        <taxon>Vertebrata</taxon>
        <taxon>Euteleostomi</taxon>
        <taxon>Lepidosauria</taxon>
        <taxon>Squamata</taxon>
        <taxon>Bifurcata</taxon>
        <taxon>Unidentata</taxon>
        <taxon>Episquamata</taxon>
        <taxon>Laterata</taxon>
        <taxon>Lacertibaenia</taxon>
        <taxon>Lacertidae</taxon>
        <taxon>Podarcis</taxon>
    </lineage>
</organism>
<dbReference type="GO" id="GO:0019068">
    <property type="term" value="P:virion assembly"/>
    <property type="evidence" value="ECO:0007669"/>
    <property type="project" value="InterPro"/>
</dbReference>
<dbReference type="PANTHER" id="PTHR33166">
    <property type="entry name" value="GAG_P30 DOMAIN-CONTAINING PROTEIN"/>
    <property type="match status" value="1"/>
</dbReference>
<dbReference type="InterPro" id="IPR003036">
    <property type="entry name" value="Gag_P30"/>
</dbReference>